<evidence type="ECO:0000256" key="1">
    <source>
        <dbReference type="ARBA" id="ARBA00005454"/>
    </source>
</evidence>
<dbReference type="SUPFAM" id="SSF54980">
    <property type="entry name" value="EF-G C-terminal domain-like"/>
    <property type="match status" value="1"/>
</dbReference>
<dbReference type="InterPro" id="IPR013842">
    <property type="entry name" value="LepA_CTD"/>
</dbReference>
<evidence type="ECO:0000256" key="2">
    <source>
        <dbReference type="ARBA" id="ARBA00022741"/>
    </source>
</evidence>
<gene>
    <name evidence="6" type="primary">waw</name>
    <name evidence="6" type="ORF">CDAR_236521</name>
</gene>
<dbReference type="GO" id="GO:0005739">
    <property type="term" value="C:mitochondrion"/>
    <property type="evidence" value="ECO:0007669"/>
    <property type="project" value="TreeGrafter"/>
</dbReference>
<keyword evidence="3" id="KW-0378">Hydrolase</keyword>
<dbReference type="Gene3D" id="3.30.70.2570">
    <property type="entry name" value="Elongation factor 4, C-terminal domain"/>
    <property type="match status" value="1"/>
</dbReference>
<dbReference type="Pfam" id="PF06421">
    <property type="entry name" value="LepA_C"/>
    <property type="match status" value="1"/>
</dbReference>
<organism evidence="6 7">
    <name type="scientific">Caerostris darwini</name>
    <dbReference type="NCBI Taxonomy" id="1538125"/>
    <lineage>
        <taxon>Eukaryota</taxon>
        <taxon>Metazoa</taxon>
        <taxon>Ecdysozoa</taxon>
        <taxon>Arthropoda</taxon>
        <taxon>Chelicerata</taxon>
        <taxon>Arachnida</taxon>
        <taxon>Araneae</taxon>
        <taxon>Araneomorphae</taxon>
        <taxon>Entelegynae</taxon>
        <taxon>Araneoidea</taxon>
        <taxon>Araneidae</taxon>
        <taxon>Caerostris</taxon>
    </lineage>
</organism>
<dbReference type="GO" id="GO:0005525">
    <property type="term" value="F:GTP binding"/>
    <property type="evidence" value="ECO:0007669"/>
    <property type="project" value="UniProtKB-KW"/>
</dbReference>
<dbReference type="GO" id="GO:0016787">
    <property type="term" value="F:hydrolase activity"/>
    <property type="evidence" value="ECO:0007669"/>
    <property type="project" value="UniProtKB-KW"/>
</dbReference>
<evidence type="ECO:0000256" key="3">
    <source>
        <dbReference type="ARBA" id="ARBA00022801"/>
    </source>
</evidence>
<proteinExistence type="inferred from homology"/>
<comment type="caution">
    <text evidence="6">The sequence shown here is derived from an EMBL/GenBank/DDBJ whole genome shotgun (WGS) entry which is preliminary data.</text>
</comment>
<keyword evidence="2" id="KW-0547">Nucleotide-binding</keyword>
<evidence type="ECO:0000256" key="4">
    <source>
        <dbReference type="ARBA" id="ARBA00023134"/>
    </source>
</evidence>
<dbReference type="Gene3D" id="3.30.70.240">
    <property type="match status" value="1"/>
</dbReference>
<dbReference type="Proteomes" id="UP001054837">
    <property type="component" value="Unassembled WGS sequence"/>
</dbReference>
<name>A0AAV4MQC9_9ARAC</name>
<keyword evidence="4" id="KW-0342">GTP-binding</keyword>
<reference evidence="6 7" key="1">
    <citation type="submission" date="2021-06" db="EMBL/GenBank/DDBJ databases">
        <title>Caerostris darwini draft genome.</title>
        <authorList>
            <person name="Kono N."/>
            <person name="Arakawa K."/>
        </authorList>
    </citation>
    <scope>NUCLEOTIDE SEQUENCE [LARGE SCALE GENOMIC DNA]</scope>
</reference>
<evidence type="ECO:0000313" key="6">
    <source>
        <dbReference type="EMBL" id="GIX74211.1"/>
    </source>
</evidence>
<dbReference type="PANTHER" id="PTHR43512:SF7">
    <property type="entry name" value="TRANSLATION FACTOR GUF1, MITOCHONDRIAL"/>
    <property type="match status" value="1"/>
</dbReference>
<comment type="similarity">
    <text evidence="1">Belongs to the TRAFAC class translation factor GTPase superfamily. Classic translation factor GTPase family. LepA subfamily.</text>
</comment>
<dbReference type="InterPro" id="IPR038363">
    <property type="entry name" value="LepA_C_sf"/>
</dbReference>
<dbReference type="AlphaFoldDB" id="A0AAV4MQC9"/>
<feature type="domain" description="GTP-binding protein LepA C-terminal" evidence="5">
    <location>
        <begin position="36"/>
        <end position="143"/>
    </location>
</feature>
<dbReference type="EMBL" id="BPLQ01000718">
    <property type="protein sequence ID" value="GIX74211.1"/>
    <property type="molecule type" value="Genomic_DNA"/>
</dbReference>
<accession>A0AAV4MQC9</accession>
<keyword evidence="7" id="KW-1185">Reference proteome</keyword>
<evidence type="ECO:0000259" key="5">
    <source>
        <dbReference type="Pfam" id="PF06421"/>
    </source>
</evidence>
<dbReference type="FunFam" id="3.30.70.2570:FF:000001">
    <property type="entry name" value="Translation factor GUF1, mitochondrial"/>
    <property type="match status" value="1"/>
</dbReference>
<sequence length="144" mass="16574">MDFFNELKILSSGYASFDYEEIGYEPSLLKKLDIYLNGKIVEELSLITHASQVEKIGRTMCLRLKECIDSQLFQISIQACTDGKKVVARENIKALRKDVAAKLYGGDVTRRMKLLQRQKEGKKNMRMIGDVQIPRNTFINILKR</sequence>
<dbReference type="InterPro" id="IPR006297">
    <property type="entry name" value="EF-4"/>
</dbReference>
<evidence type="ECO:0000313" key="7">
    <source>
        <dbReference type="Proteomes" id="UP001054837"/>
    </source>
</evidence>
<dbReference type="GO" id="GO:0045727">
    <property type="term" value="P:positive regulation of translation"/>
    <property type="evidence" value="ECO:0007669"/>
    <property type="project" value="TreeGrafter"/>
</dbReference>
<dbReference type="InterPro" id="IPR035647">
    <property type="entry name" value="EFG_III/V"/>
</dbReference>
<dbReference type="GO" id="GO:0097177">
    <property type="term" value="F:mitochondrial ribosome binding"/>
    <property type="evidence" value="ECO:0007669"/>
    <property type="project" value="TreeGrafter"/>
</dbReference>
<dbReference type="PANTHER" id="PTHR43512">
    <property type="entry name" value="TRANSLATION FACTOR GUF1-RELATED"/>
    <property type="match status" value="1"/>
</dbReference>
<protein>
    <submittedName>
        <fullName evidence="6">Translation factor waclaw, mitochondrial</fullName>
    </submittedName>
</protein>